<organism evidence="2 3">
    <name type="scientific">Marispirochaeta aestuarii</name>
    <dbReference type="NCBI Taxonomy" id="1963862"/>
    <lineage>
        <taxon>Bacteria</taxon>
        <taxon>Pseudomonadati</taxon>
        <taxon>Spirochaetota</taxon>
        <taxon>Spirochaetia</taxon>
        <taxon>Spirochaetales</taxon>
        <taxon>Spirochaetaceae</taxon>
        <taxon>Marispirochaeta</taxon>
    </lineage>
</organism>
<keyword evidence="1" id="KW-0732">Signal</keyword>
<sequence>MKKGCLLLCVLISCAGCSDALLTEMDRLAADPEVVPPRVESFQQELTVSVSWEEDEAADEYVLRRAEDSAGVLSYEILYRGSETHYRDTDVEDEGRYLYTLAKKKGNREFGPSSPVLGVGNDCIGDIWEPNNTKEQAAGLEHELAANSFYYEDAVTHSTVQDTDWYKITIPPRCSASIVVIQSDPIPSQNSSHLSYLVEGTGPAETIASGVLYPLENTGLTTASFLFCIRPRAEECREELTLSGGAVVKYSLRISRIDFL</sequence>
<feature type="chain" id="PRO_5013118699" description="Fibronectin type-III domain-containing protein" evidence="1">
    <location>
        <begin position="21"/>
        <end position="260"/>
    </location>
</feature>
<accession>A0A1Y1S310</accession>
<keyword evidence="3" id="KW-1185">Reference proteome</keyword>
<reference evidence="2 3" key="1">
    <citation type="submission" date="2017-03" db="EMBL/GenBank/DDBJ databases">
        <title>Draft Genome sequence of Marispirochaeta sp. strain JC444.</title>
        <authorList>
            <person name="Shivani Y."/>
            <person name="Subhash Y."/>
            <person name="Sasikala C."/>
            <person name="Ramana C."/>
        </authorList>
    </citation>
    <scope>NUCLEOTIDE SEQUENCE [LARGE SCALE GENOMIC DNA]</scope>
    <source>
        <strain evidence="2 3">JC444</strain>
    </source>
</reference>
<evidence type="ECO:0008006" key="4">
    <source>
        <dbReference type="Google" id="ProtNLM"/>
    </source>
</evidence>
<comment type="caution">
    <text evidence="2">The sequence shown here is derived from an EMBL/GenBank/DDBJ whole genome shotgun (WGS) entry which is preliminary data.</text>
</comment>
<evidence type="ECO:0000313" key="3">
    <source>
        <dbReference type="Proteomes" id="UP000192343"/>
    </source>
</evidence>
<gene>
    <name evidence="2" type="ORF">B4O97_00970</name>
</gene>
<dbReference type="OrthoDB" id="375224at2"/>
<dbReference type="STRING" id="1963862.B4O97_00970"/>
<protein>
    <recommendedName>
        <fullName evidence="4">Fibronectin type-III domain-containing protein</fullName>
    </recommendedName>
</protein>
<evidence type="ECO:0000256" key="1">
    <source>
        <dbReference type="SAM" id="SignalP"/>
    </source>
</evidence>
<dbReference type="Proteomes" id="UP000192343">
    <property type="component" value="Unassembled WGS sequence"/>
</dbReference>
<dbReference type="RefSeq" id="WP_083047413.1">
    <property type="nucleotide sequence ID" value="NZ_MWQY01000001.1"/>
</dbReference>
<dbReference type="AlphaFoldDB" id="A0A1Y1S310"/>
<feature type="signal peptide" evidence="1">
    <location>
        <begin position="1"/>
        <end position="20"/>
    </location>
</feature>
<proteinExistence type="predicted"/>
<dbReference type="EMBL" id="MWQY01000001">
    <property type="protein sequence ID" value="ORC38360.1"/>
    <property type="molecule type" value="Genomic_DNA"/>
</dbReference>
<dbReference type="Gene3D" id="2.60.40.10">
    <property type="entry name" value="Immunoglobulins"/>
    <property type="match status" value="1"/>
</dbReference>
<name>A0A1Y1S310_9SPIO</name>
<dbReference type="InterPro" id="IPR013783">
    <property type="entry name" value="Ig-like_fold"/>
</dbReference>
<evidence type="ECO:0000313" key="2">
    <source>
        <dbReference type="EMBL" id="ORC38360.1"/>
    </source>
</evidence>